<feature type="compositionally biased region" description="Polar residues" evidence="1">
    <location>
        <begin position="54"/>
        <end position="66"/>
    </location>
</feature>
<feature type="compositionally biased region" description="Polar residues" evidence="1">
    <location>
        <begin position="14"/>
        <end position="23"/>
    </location>
</feature>
<feature type="compositionally biased region" description="Low complexity" evidence="1">
    <location>
        <begin position="32"/>
        <end position="45"/>
    </location>
</feature>
<sequence length="129" mass="13895">MAVGSRDPDGDSEMASSVGSPYSDSDAVDTGARTPTHNAHAAAPTSELSPPGSQPQQIPDISTTADQRPRTEAEASLLGKGPEPPVASWQTKRAQDEYQRALEQVVDKDFNLNEFGDPFDERDLEEKLL</sequence>
<evidence type="ECO:0000313" key="2">
    <source>
        <dbReference type="EMBL" id="CEO60123.1"/>
    </source>
</evidence>
<reference evidence="3" key="1">
    <citation type="journal article" date="2015" name="Genome Announc.">
        <title>Draft genome sequence of the fungus Penicillium brasilianum MG11.</title>
        <authorList>
            <person name="Horn F."/>
            <person name="Linde J."/>
            <person name="Mattern D.J."/>
            <person name="Walther G."/>
            <person name="Guthke R."/>
            <person name="Brakhage A.A."/>
            <person name="Valiante V."/>
        </authorList>
    </citation>
    <scope>NUCLEOTIDE SEQUENCE [LARGE SCALE GENOMIC DNA]</scope>
    <source>
        <strain evidence="3">MG11</strain>
    </source>
</reference>
<dbReference type="AlphaFoldDB" id="A0A0F7VDM4"/>
<dbReference type="STRING" id="104259.A0A0F7VDM4"/>
<dbReference type="OrthoDB" id="5377039at2759"/>
<feature type="region of interest" description="Disordered" evidence="1">
    <location>
        <begin position="1"/>
        <end position="93"/>
    </location>
</feature>
<evidence type="ECO:0000313" key="3">
    <source>
        <dbReference type="Proteomes" id="UP000042958"/>
    </source>
</evidence>
<protein>
    <submittedName>
        <fullName evidence="2">Uncharacterized protein</fullName>
    </submittedName>
</protein>
<accession>A0A0F7VDM4</accession>
<proteinExistence type="predicted"/>
<gene>
    <name evidence="2" type="ORF">PMG11_04763</name>
</gene>
<name>A0A0F7VDM4_PENBI</name>
<dbReference type="Proteomes" id="UP000042958">
    <property type="component" value="Unassembled WGS sequence"/>
</dbReference>
<organism evidence="2 3">
    <name type="scientific">Penicillium brasilianum</name>
    <dbReference type="NCBI Taxonomy" id="104259"/>
    <lineage>
        <taxon>Eukaryota</taxon>
        <taxon>Fungi</taxon>
        <taxon>Dikarya</taxon>
        <taxon>Ascomycota</taxon>
        <taxon>Pezizomycotina</taxon>
        <taxon>Eurotiomycetes</taxon>
        <taxon>Eurotiomycetidae</taxon>
        <taxon>Eurotiales</taxon>
        <taxon>Aspergillaceae</taxon>
        <taxon>Penicillium</taxon>
    </lineage>
</organism>
<keyword evidence="3" id="KW-1185">Reference proteome</keyword>
<evidence type="ECO:0000256" key="1">
    <source>
        <dbReference type="SAM" id="MobiDB-lite"/>
    </source>
</evidence>
<dbReference type="EMBL" id="CDHK01000004">
    <property type="protein sequence ID" value="CEO60123.1"/>
    <property type="molecule type" value="Genomic_DNA"/>
</dbReference>